<dbReference type="EMBL" id="JBFMKM010000009">
    <property type="protein sequence ID" value="KAL1304202.1"/>
    <property type="molecule type" value="Genomic_DNA"/>
</dbReference>
<organism evidence="2 3">
    <name type="scientific">Neodothiora populina</name>
    <dbReference type="NCBI Taxonomy" id="2781224"/>
    <lineage>
        <taxon>Eukaryota</taxon>
        <taxon>Fungi</taxon>
        <taxon>Dikarya</taxon>
        <taxon>Ascomycota</taxon>
        <taxon>Pezizomycotina</taxon>
        <taxon>Dothideomycetes</taxon>
        <taxon>Dothideomycetidae</taxon>
        <taxon>Dothideales</taxon>
        <taxon>Dothioraceae</taxon>
        <taxon>Neodothiora</taxon>
    </lineage>
</organism>
<evidence type="ECO:0000313" key="3">
    <source>
        <dbReference type="Proteomes" id="UP001562354"/>
    </source>
</evidence>
<dbReference type="Proteomes" id="UP001562354">
    <property type="component" value="Unassembled WGS sequence"/>
</dbReference>
<dbReference type="RefSeq" id="XP_069200477.1">
    <property type="nucleotide sequence ID" value="XM_069348315.1"/>
</dbReference>
<sequence length="265" mass="29296">MEGGTFIIALIIFIALRMRKGATLIEALKFRHGERASFSSVQDQPIARQQRFSIRSSRHPSMSIANRRQKEMPPLPLPVTHKSFRTKDSYYRYYWKERARPTTPNKIIQSWFMRDATPSPKDSPEMTKLRSTKGSARSHSSVARSTTMTTYKTAWSNRLSRGSKSPGISICDVSDSPATSPNGEAKAARWSWTNSEAPSTPRIALGPKRLSSASSHKYRSAGGGLGGQMAIIDESGTSPMTLSPALTVPDRAKSPEGLRTFYRGG</sequence>
<proteinExistence type="predicted"/>
<reference evidence="2 3" key="1">
    <citation type="submission" date="2024-07" db="EMBL/GenBank/DDBJ databases">
        <title>Draft sequence of the Neodothiora populina.</title>
        <authorList>
            <person name="Drown D.D."/>
            <person name="Schuette U.S."/>
            <person name="Buechlein A.B."/>
            <person name="Rusch D.R."/>
            <person name="Winton L.W."/>
            <person name="Adams G.A."/>
        </authorList>
    </citation>
    <scope>NUCLEOTIDE SEQUENCE [LARGE SCALE GENOMIC DNA]</scope>
    <source>
        <strain evidence="2 3">CPC 39397</strain>
    </source>
</reference>
<feature type="region of interest" description="Disordered" evidence="1">
    <location>
        <begin position="115"/>
        <end position="147"/>
    </location>
</feature>
<evidence type="ECO:0000313" key="2">
    <source>
        <dbReference type="EMBL" id="KAL1304202.1"/>
    </source>
</evidence>
<protein>
    <submittedName>
        <fullName evidence="2">Uncharacterized protein</fullName>
    </submittedName>
</protein>
<comment type="caution">
    <text evidence="2">The sequence shown here is derived from an EMBL/GenBank/DDBJ whole genome shotgun (WGS) entry which is preliminary data.</text>
</comment>
<dbReference type="GeneID" id="95974328"/>
<feature type="region of interest" description="Disordered" evidence="1">
    <location>
        <begin position="172"/>
        <end position="265"/>
    </location>
</feature>
<accession>A0ABR3PDG9</accession>
<gene>
    <name evidence="2" type="ORF">AAFC00_000625</name>
</gene>
<feature type="compositionally biased region" description="Polar residues" evidence="1">
    <location>
        <begin position="132"/>
        <end position="147"/>
    </location>
</feature>
<evidence type="ECO:0000256" key="1">
    <source>
        <dbReference type="SAM" id="MobiDB-lite"/>
    </source>
</evidence>
<name>A0ABR3PDG9_9PEZI</name>
<keyword evidence="3" id="KW-1185">Reference proteome</keyword>